<dbReference type="RefSeq" id="XP_005820682.1">
    <property type="nucleotide sequence ID" value="XM_005820625.1"/>
</dbReference>
<proteinExistence type="predicted"/>
<feature type="region of interest" description="Disordered" evidence="1">
    <location>
        <begin position="160"/>
        <end position="208"/>
    </location>
</feature>
<name>L1IC78_GUITC</name>
<keyword evidence="2" id="KW-0472">Membrane</keyword>
<organism evidence="3">
    <name type="scientific">Guillardia theta (strain CCMP2712)</name>
    <name type="common">Cryptophyte</name>
    <dbReference type="NCBI Taxonomy" id="905079"/>
    <lineage>
        <taxon>Eukaryota</taxon>
        <taxon>Cryptophyceae</taxon>
        <taxon>Pyrenomonadales</taxon>
        <taxon>Geminigeraceae</taxon>
        <taxon>Guillardia</taxon>
    </lineage>
</organism>
<dbReference type="GeneID" id="17290459"/>
<dbReference type="Proteomes" id="UP000011087">
    <property type="component" value="Unassembled WGS sequence"/>
</dbReference>
<dbReference type="AlphaFoldDB" id="L1IC78"/>
<feature type="transmembrane region" description="Helical" evidence="2">
    <location>
        <begin position="28"/>
        <end position="48"/>
    </location>
</feature>
<evidence type="ECO:0000256" key="2">
    <source>
        <dbReference type="SAM" id="Phobius"/>
    </source>
</evidence>
<dbReference type="HOGENOM" id="CLU_1323095_0_0_1"/>
<evidence type="ECO:0000313" key="3">
    <source>
        <dbReference type="EMBL" id="EKX33702.1"/>
    </source>
</evidence>
<reference evidence="5" key="2">
    <citation type="submission" date="2012-11" db="EMBL/GenBank/DDBJ databases">
        <authorList>
            <person name="Kuo A."/>
            <person name="Curtis B.A."/>
            <person name="Tanifuji G."/>
            <person name="Burki F."/>
            <person name="Gruber A."/>
            <person name="Irimia M."/>
            <person name="Maruyama S."/>
            <person name="Arias M.C."/>
            <person name="Ball S.G."/>
            <person name="Gile G.H."/>
            <person name="Hirakawa Y."/>
            <person name="Hopkins J.F."/>
            <person name="Rensing S.A."/>
            <person name="Schmutz J."/>
            <person name="Symeonidi A."/>
            <person name="Elias M."/>
            <person name="Eveleigh R.J."/>
            <person name="Herman E.K."/>
            <person name="Klute M.J."/>
            <person name="Nakayama T."/>
            <person name="Obornik M."/>
            <person name="Reyes-Prieto A."/>
            <person name="Armbrust E.V."/>
            <person name="Aves S.J."/>
            <person name="Beiko R.G."/>
            <person name="Coutinho P."/>
            <person name="Dacks J.B."/>
            <person name="Durnford D.G."/>
            <person name="Fast N.M."/>
            <person name="Green B.R."/>
            <person name="Grisdale C."/>
            <person name="Hempe F."/>
            <person name="Henrissat B."/>
            <person name="Hoppner M.P."/>
            <person name="Ishida K.-I."/>
            <person name="Kim E."/>
            <person name="Koreny L."/>
            <person name="Kroth P.G."/>
            <person name="Liu Y."/>
            <person name="Malik S.-B."/>
            <person name="Maier U.G."/>
            <person name="McRose D."/>
            <person name="Mock T."/>
            <person name="Neilson J.A."/>
            <person name="Onodera N.T."/>
            <person name="Poole A.M."/>
            <person name="Pritham E.J."/>
            <person name="Richards T.A."/>
            <person name="Rocap G."/>
            <person name="Roy S.W."/>
            <person name="Sarai C."/>
            <person name="Schaack S."/>
            <person name="Shirato S."/>
            <person name="Slamovits C.H."/>
            <person name="Spencer D.F."/>
            <person name="Suzuki S."/>
            <person name="Worden A.Z."/>
            <person name="Zauner S."/>
            <person name="Barry K."/>
            <person name="Bell C."/>
            <person name="Bharti A.K."/>
            <person name="Crow J.A."/>
            <person name="Grimwood J."/>
            <person name="Kramer R."/>
            <person name="Lindquist E."/>
            <person name="Lucas S."/>
            <person name="Salamov A."/>
            <person name="McFadden G.I."/>
            <person name="Lane C.E."/>
            <person name="Keeling P.J."/>
            <person name="Gray M.W."/>
            <person name="Grigoriev I.V."/>
            <person name="Archibald J.M."/>
        </authorList>
    </citation>
    <scope>NUCLEOTIDE SEQUENCE</scope>
    <source>
        <strain evidence="5">CCMP2712</strain>
    </source>
</reference>
<dbReference type="KEGG" id="gtt:GUITHDRAFT_166391"/>
<dbReference type="EMBL" id="JH993132">
    <property type="protein sequence ID" value="EKX33702.1"/>
    <property type="molecule type" value="Genomic_DNA"/>
</dbReference>
<evidence type="ECO:0000313" key="5">
    <source>
        <dbReference type="Proteomes" id="UP000011087"/>
    </source>
</evidence>
<keyword evidence="2" id="KW-1133">Transmembrane helix</keyword>
<protein>
    <submittedName>
        <fullName evidence="3 4">Uncharacterized protein</fullName>
    </submittedName>
</protein>
<reference evidence="4" key="3">
    <citation type="submission" date="2016-03" db="UniProtKB">
        <authorList>
            <consortium name="EnsemblProtists"/>
        </authorList>
    </citation>
    <scope>IDENTIFICATION</scope>
</reference>
<gene>
    <name evidence="3" type="ORF">GUITHDRAFT_166391</name>
</gene>
<dbReference type="EnsemblProtists" id="EKX33702">
    <property type="protein sequence ID" value="EKX33702"/>
    <property type="gene ID" value="GUITHDRAFT_166391"/>
</dbReference>
<dbReference type="PaxDb" id="55529-EKX33702"/>
<evidence type="ECO:0000313" key="4">
    <source>
        <dbReference type="EnsemblProtists" id="EKX33702"/>
    </source>
</evidence>
<keyword evidence="2" id="KW-0812">Transmembrane</keyword>
<sequence length="208" mass="22807">MLDERGGRRRGSDMDWEERLSQQAPASLTAASFVLLVISIIAIVYHGASGNFSQSTTSLAQMEMLVDRQSGRVVYMPRARKLKQVRVQALAAEKEEEEAEADAPAIRYENDYKVGGGDLEVPVSMVDYDNLGEGSIVDQRYPRKLPGLDELEAQWNGLFSWGSSSSQQQPGEEEEEAEAANAPAAATRVMNKADLNNENKLEGLGVNT</sequence>
<keyword evidence="5" id="KW-1185">Reference proteome</keyword>
<accession>L1IC78</accession>
<reference evidence="3 5" key="1">
    <citation type="journal article" date="2012" name="Nature">
        <title>Algal genomes reveal evolutionary mosaicism and the fate of nucleomorphs.</title>
        <authorList>
            <consortium name="DOE Joint Genome Institute"/>
            <person name="Curtis B.A."/>
            <person name="Tanifuji G."/>
            <person name="Burki F."/>
            <person name="Gruber A."/>
            <person name="Irimia M."/>
            <person name="Maruyama S."/>
            <person name="Arias M.C."/>
            <person name="Ball S.G."/>
            <person name="Gile G.H."/>
            <person name="Hirakawa Y."/>
            <person name="Hopkins J.F."/>
            <person name="Kuo A."/>
            <person name="Rensing S.A."/>
            <person name="Schmutz J."/>
            <person name="Symeonidi A."/>
            <person name="Elias M."/>
            <person name="Eveleigh R.J."/>
            <person name="Herman E.K."/>
            <person name="Klute M.J."/>
            <person name="Nakayama T."/>
            <person name="Obornik M."/>
            <person name="Reyes-Prieto A."/>
            <person name="Armbrust E.V."/>
            <person name="Aves S.J."/>
            <person name="Beiko R.G."/>
            <person name="Coutinho P."/>
            <person name="Dacks J.B."/>
            <person name="Durnford D.G."/>
            <person name="Fast N.M."/>
            <person name="Green B.R."/>
            <person name="Grisdale C.J."/>
            <person name="Hempel F."/>
            <person name="Henrissat B."/>
            <person name="Hoppner M.P."/>
            <person name="Ishida K."/>
            <person name="Kim E."/>
            <person name="Koreny L."/>
            <person name="Kroth P.G."/>
            <person name="Liu Y."/>
            <person name="Malik S.B."/>
            <person name="Maier U.G."/>
            <person name="McRose D."/>
            <person name="Mock T."/>
            <person name="Neilson J.A."/>
            <person name="Onodera N.T."/>
            <person name="Poole A.M."/>
            <person name="Pritham E.J."/>
            <person name="Richards T.A."/>
            <person name="Rocap G."/>
            <person name="Roy S.W."/>
            <person name="Sarai C."/>
            <person name="Schaack S."/>
            <person name="Shirato S."/>
            <person name="Slamovits C.H."/>
            <person name="Spencer D.F."/>
            <person name="Suzuki S."/>
            <person name="Worden A.Z."/>
            <person name="Zauner S."/>
            <person name="Barry K."/>
            <person name="Bell C."/>
            <person name="Bharti A.K."/>
            <person name="Crow J.A."/>
            <person name="Grimwood J."/>
            <person name="Kramer R."/>
            <person name="Lindquist E."/>
            <person name="Lucas S."/>
            <person name="Salamov A."/>
            <person name="McFadden G.I."/>
            <person name="Lane C.E."/>
            <person name="Keeling P.J."/>
            <person name="Gray M.W."/>
            <person name="Grigoriev I.V."/>
            <person name="Archibald J.M."/>
        </authorList>
    </citation>
    <scope>NUCLEOTIDE SEQUENCE</scope>
    <source>
        <strain evidence="3 5">CCMP2712</strain>
    </source>
</reference>
<evidence type="ECO:0000256" key="1">
    <source>
        <dbReference type="SAM" id="MobiDB-lite"/>
    </source>
</evidence>